<accession>A0A9Q0M134</accession>
<dbReference type="PANTHER" id="PTHR47412">
    <property type="entry name" value="FI01434P-RELATED"/>
    <property type="match status" value="1"/>
</dbReference>
<dbReference type="PANTHER" id="PTHR47412:SF1">
    <property type="entry name" value="FI01434P-RELATED"/>
    <property type="match status" value="1"/>
</dbReference>
<evidence type="ECO:0000256" key="1">
    <source>
        <dbReference type="SAM" id="MobiDB-lite"/>
    </source>
</evidence>
<feature type="region of interest" description="Disordered" evidence="1">
    <location>
        <begin position="161"/>
        <end position="182"/>
    </location>
</feature>
<keyword evidence="2" id="KW-0472">Membrane</keyword>
<dbReference type="Pfam" id="PF13896">
    <property type="entry name" value="Glyco_transf_49"/>
    <property type="match status" value="1"/>
</dbReference>
<proteinExistence type="predicted"/>
<sequence>MNKSFKLRYLFCVRFDSQNLLKILITFNIFLGIYLLFLSTNNRKYEYSFNRPESLPFLRPTQQIALKGNVPEANVEANVNQNNVPDNAANNVGDGIKNLKQVNNEQISVDKIYDSNNKLVVQEADNAPDASYKRVEEDDKSLDEIDKLRIDMIDKGNSNSIIHDKEFGKSSNKKDDSKNNDDLNKDVINRILDHNLHINKNGTKLIRPEAINVESPWWTAEVRGKYAVLRDYIQGSVQLEPNAKSVTLTTQGTTDFFQHAPQLCERWDGLISISVYAPGDEFRLAINSIYYLRQCGPKCVSERIYWHFVYDTLFAPTNVTVPAAYLETQNFDCNIPMEENMKLLNLKSGFRKAKSLPYPINVLRNVARLGTKTKYLFASDIELYPSVGIVPAFFDLLEREKKGLVPSINSKNRHVYVVPIFEVKANMKPPRTKAELANLFANRNNFCYRYK</sequence>
<feature type="compositionally biased region" description="Basic and acidic residues" evidence="1">
    <location>
        <begin position="162"/>
        <end position="182"/>
    </location>
</feature>
<keyword evidence="2" id="KW-0812">Transmembrane</keyword>
<reference evidence="3" key="1">
    <citation type="submission" date="2022-12" db="EMBL/GenBank/DDBJ databases">
        <title>Genome assemblies of Blomia tropicalis.</title>
        <authorList>
            <person name="Cui Y."/>
        </authorList>
    </citation>
    <scope>NUCLEOTIDE SEQUENCE</scope>
    <source>
        <tissue evidence="3">Adult mites</tissue>
    </source>
</reference>
<dbReference type="AlphaFoldDB" id="A0A9Q0M134"/>
<name>A0A9Q0M134_BLOTA</name>
<gene>
    <name evidence="3" type="ORF">RDWZM_008079</name>
</gene>
<keyword evidence="2" id="KW-1133">Transmembrane helix</keyword>
<dbReference type="Proteomes" id="UP001142055">
    <property type="component" value="Chromosome 3"/>
</dbReference>
<feature type="transmembrane region" description="Helical" evidence="2">
    <location>
        <begin position="20"/>
        <end position="38"/>
    </location>
</feature>
<evidence type="ECO:0000256" key="2">
    <source>
        <dbReference type="SAM" id="Phobius"/>
    </source>
</evidence>
<dbReference type="OMA" id="QWEPLYI"/>
<organism evidence="3 4">
    <name type="scientific">Blomia tropicalis</name>
    <name type="common">Mite</name>
    <dbReference type="NCBI Taxonomy" id="40697"/>
    <lineage>
        <taxon>Eukaryota</taxon>
        <taxon>Metazoa</taxon>
        <taxon>Ecdysozoa</taxon>
        <taxon>Arthropoda</taxon>
        <taxon>Chelicerata</taxon>
        <taxon>Arachnida</taxon>
        <taxon>Acari</taxon>
        <taxon>Acariformes</taxon>
        <taxon>Sarcoptiformes</taxon>
        <taxon>Astigmata</taxon>
        <taxon>Glycyphagoidea</taxon>
        <taxon>Echimyopodidae</taxon>
        <taxon>Blomia</taxon>
    </lineage>
</organism>
<evidence type="ECO:0000313" key="3">
    <source>
        <dbReference type="EMBL" id="KAJ6216922.1"/>
    </source>
</evidence>
<keyword evidence="4" id="KW-1185">Reference proteome</keyword>
<comment type="caution">
    <text evidence="3">The sequence shown here is derived from an EMBL/GenBank/DDBJ whole genome shotgun (WGS) entry which is preliminary data.</text>
</comment>
<protein>
    <submittedName>
        <fullName evidence="3">Uncharacterized protein</fullName>
    </submittedName>
</protein>
<evidence type="ECO:0000313" key="4">
    <source>
        <dbReference type="Proteomes" id="UP001142055"/>
    </source>
</evidence>
<dbReference type="EMBL" id="JAPWDV010000003">
    <property type="protein sequence ID" value="KAJ6216922.1"/>
    <property type="molecule type" value="Genomic_DNA"/>
</dbReference>